<dbReference type="KEGG" id="aaco:K1I37_14795"/>
<evidence type="ECO:0000313" key="1">
    <source>
        <dbReference type="EMBL" id="UNO47940.1"/>
    </source>
</evidence>
<gene>
    <name evidence="1" type="ORF">K1I37_14795</name>
</gene>
<dbReference type="AlphaFoldDB" id="T0C5D0"/>
<organism evidence="1 2">
    <name type="scientific">Alicyclobacillus acidoterrestris (strain ATCC 49025 / DSM 3922 / CIP 106132 / NCIMB 13137 / GD3B)</name>
    <dbReference type="NCBI Taxonomy" id="1356854"/>
    <lineage>
        <taxon>Bacteria</taxon>
        <taxon>Bacillati</taxon>
        <taxon>Bacillota</taxon>
        <taxon>Bacilli</taxon>
        <taxon>Bacillales</taxon>
        <taxon>Alicyclobacillaceae</taxon>
        <taxon>Alicyclobacillus</taxon>
    </lineage>
</organism>
<evidence type="ECO:0000313" key="2">
    <source>
        <dbReference type="Proteomes" id="UP000829401"/>
    </source>
</evidence>
<sequence length="54" mass="6405">MEGQKIPYPIIRKMLKVCFEETRTFEAEDDSGLTVEEVKSWLNDHVDDTFDWLV</sequence>
<dbReference type="Proteomes" id="UP000829401">
    <property type="component" value="Chromosome"/>
</dbReference>
<reference evidence="2" key="1">
    <citation type="journal article" date="2022" name="G3 (Bethesda)">
        <title>Unveiling the complete genome sequence of Alicyclobacillus acidoterrestris DSM 3922T, a taint-producing strain.</title>
        <authorList>
            <person name="Leonardo I.C."/>
            <person name="Barreto Crespo M.T."/>
            <person name="Gaspar F.B."/>
        </authorList>
    </citation>
    <scope>NUCLEOTIDE SEQUENCE [LARGE SCALE GENOMIC DNA]</scope>
    <source>
        <strain evidence="2">DSM 3922</strain>
    </source>
</reference>
<name>T0C5D0_ALIAG</name>
<accession>T0C5D0</accession>
<dbReference type="EMBL" id="CP080467">
    <property type="protein sequence ID" value="UNO47940.1"/>
    <property type="molecule type" value="Genomic_DNA"/>
</dbReference>
<accession>A0A9E6ZEH0</accession>
<keyword evidence="2" id="KW-1185">Reference proteome</keyword>
<protein>
    <submittedName>
        <fullName evidence="1">Uncharacterized protein</fullName>
    </submittedName>
</protein>
<proteinExistence type="predicted"/>
<dbReference type="RefSeq" id="WP_021296190.1">
    <property type="nucleotide sequence ID" value="NZ_AURB01000124.1"/>
</dbReference>
<dbReference type="STRING" id="1356854.N007_05735"/>